<organism evidence="5 6">
    <name type="scientific">Cadophora malorum</name>
    <dbReference type="NCBI Taxonomy" id="108018"/>
    <lineage>
        <taxon>Eukaryota</taxon>
        <taxon>Fungi</taxon>
        <taxon>Dikarya</taxon>
        <taxon>Ascomycota</taxon>
        <taxon>Pezizomycotina</taxon>
        <taxon>Leotiomycetes</taxon>
        <taxon>Helotiales</taxon>
        <taxon>Ploettnerulaceae</taxon>
        <taxon>Cadophora</taxon>
    </lineage>
</organism>
<name>A0A8H7W7G4_9HELO</name>
<feature type="region of interest" description="Disordered" evidence="3">
    <location>
        <begin position="71"/>
        <end position="139"/>
    </location>
</feature>
<dbReference type="PANTHER" id="PTHR37534:SF2">
    <property type="entry name" value="N-ACETYLTRANSFERASE DOMAIN-CONTAINING PROTEIN"/>
    <property type="match status" value="1"/>
</dbReference>
<dbReference type="InterPro" id="IPR021858">
    <property type="entry name" value="Fun_TF"/>
</dbReference>
<evidence type="ECO:0000313" key="5">
    <source>
        <dbReference type="EMBL" id="KAG4415123.1"/>
    </source>
</evidence>
<dbReference type="Pfam" id="PF00172">
    <property type="entry name" value="Zn_clus"/>
    <property type="match status" value="1"/>
</dbReference>
<sequence length="564" mass="63873">MVARNRSGCQECRDKHVKCDKVEPVCGRCESTGRRCTRGLVFRSHNKKYSNDHEWVALRTAEEYQWIDETNNRMDNSGDSASEDEDENGSGARDHDNSSPNDTPMGNNVPLPSPISSSVISPHQRELTHSPWQANFSGTPEAAFNTPPYGPVEPYVSHTIHHVFLPADIPPPRELSRSETNQAPSLRTDDSVWPLKDATEARLFRHYVLDLAKWLDLCDPNQHFQVEVPKRAAKCPVLLKAIFALSARQLLLTNRANESNEFAARKYYDECIKLLIPMLDNVVTRADETLFAALIILRVLEEIDLLETGSQDTKHIHGIQSFVREHGANVMQGGLSEAAFWVGLRQEIYVATVTHRAVLIEIGHIDRTNDPITDFGWANRAVVHLADVLNCCFGVRGVDPVHWSKLQVESDHWQNYKPDSFTPYYHRAADRSRREVFPEILHIHPCHIIGIQHHKLAQILLSIYNPKRPRIGKDRQEAEEAMVTGIQNNLRELCGIGLYNRSTPPGMFTACMGIALCGDRFKERLEQEALLQLLIETQRDHARPTAAIQSQMKANWGWSMDGVT</sequence>
<gene>
    <name evidence="5" type="ORF">IFR04_011760</name>
</gene>
<dbReference type="GO" id="GO:0000981">
    <property type="term" value="F:DNA-binding transcription factor activity, RNA polymerase II-specific"/>
    <property type="evidence" value="ECO:0007669"/>
    <property type="project" value="InterPro"/>
</dbReference>
<dbReference type="GO" id="GO:0008270">
    <property type="term" value="F:zinc ion binding"/>
    <property type="evidence" value="ECO:0007669"/>
    <property type="project" value="InterPro"/>
</dbReference>
<dbReference type="Gene3D" id="4.10.240.10">
    <property type="entry name" value="Zn(2)-C6 fungal-type DNA-binding domain"/>
    <property type="match status" value="1"/>
</dbReference>
<dbReference type="Pfam" id="PF11951">
    <property type="entry name" value="Fungal_trans_2"/>
    <property type="match status" value="1"/>
</dbReference>
<comment type="subcellular location">
    <subcellularLocation>
        <location evidence="1">Nucleus</location>
    </subcellularLocation>
</comment>
<evidence type="ECO:0000256" key="3">
    <source>
        <dbReference type="SAM" id="MobiDB-lite"/>
    </source>
</evidence>
<evidence type="ECO:0000313" key="6">
    <source>
        <dbReference type="Proteomes" id="UP000664132"/>
    </source>
</evidence>
<dbReference type="PROSITE" id="PS00463">
    <property type="entry name" value="ZN2_CY6_FUNGAL_1"/>
    <property type="match status" value="1"/>
</dbReference>
<evidence type="ECO:0000256" key="2">
    <source>
        <dbReference type="ARBA" id="ARBA00023242"/>
    </source>
</evidence>
<dbReference type="InterPro" id="IPR001138">
    <property type="entry name" value="Zn2Cys6_DnaBD"/>
</dbReference>
<dbReference type="InterPro" id="IPR036864">
    <property type="entry name" value="Zn2-C6_fun-type_DNA-bd_sf"/>
</dbReference>
<evidence type="ECO:0000259" key="4">
    <source>
        <dbReference type="PROSITE" id="PS50048"/>
    </source>
</evidence>
<proteinExistence type="predicted"/>
<dbReference type="EMBL" id="JAFJYH010000235">
    <property type="protein sequence ID" value="KAG4415123.1"/>
    <property type="molecule type" value="Genomic_DNA"/>
</dbReference>
<accession>A0A8H7W7G4</accession>
<dbReference type="SMART" id="SM00066">
    <property type="entry name" value="GAL4"/>
    <property type="match status" value="1"/>
</dbReference>
<dbReference type="PROSITE" id="PS50048">
    <property type="entry name" value="ZN2_CY6_FUNGAL_2"/>
    <property type="match status" value="1"/>
</dbReference>
<keyword evidence="2" id="KW-0539">Nucleus</keyword>
<dbReference type="GO" id="GO:0005634">
    <property type="term" value="C:nucleus"/>
    <property type="evidence" value="ECO:0007669"/>
    <property type="project" value="UniProtKB-SubCell"/>
</dbReference>
<dbReference type="GO" id="GO:0000976">
    <property type="term" value="F:transcription cis-regulatory region binding"/>
    <property type="evidence" value="ECO:0007669"/>
    <property type="project" value="TreeGrafter"/>
</dbReference>
<dbReference type="AlphaFoldDB" id="A0A8H7W7G4"/>
<keyword evidence="6" id="KW-1185">Reference proteome</keyword>
<feature type="domain" description="Zn(2)-C6 fungal-type" evidence="4">
    <location>
        <begin position="8"/>
        <end position="38"/>
    </location>
</feature>
<comment type="caution">
    <text evidence="5">The sequence shown here is derived from an EMBL/GenBank/DDBJ whole genome shotgun (WGS) entry which is preliminary data.</text>
</comment>
<dbReference type="Proteomes" id="UP000664132">
    <property type="component" value="Unassembled WGS sequence"/>
</dbReference>
<dbReference type="SUPFAM" id="SSF57701">
    <property type="entry name" value="Zn2/Cys6 DNA-binding domain"/>
    <property type="match status" value="1"/>
</dbReference>
<reference evidence="5" key="1">
    <citation type="submission" date="2021-02" db="EMBL/GenBank/DDBJ databases">
        <title>Genome sequence Cadophora malorum strain M34.</title>
        <authorList>
            <person name="Stefanovic E."/>
            <person name="Vu D."/>
            <person name="Scully C."/>
            <person name="Dijksterhuis J."/>
            <person name="Roader J."/>
            <person name="Houbraken J."/>
        </authorList>
    </citation>
    <scope>NUCLEOTIDE SEQUENCE</scope>
    <source>
        <strain evidence="5">M34</strain>
    </source>
</reference>
<dbReference type="PANTHER" id="PTHR37534">
    <property type="entry name" value="TRANSCRIPTIONAL ACTIVATOR PROTEIN UGA3"/>
    <property type="match status" value="1"/>
</dbReference>
<protein>
    <recommendedName>
        <fullName evidence="4">Zn(2)-C6 fungal-type domain-containing protein</fullName>
    </recommendedName>
</protein>
<evidence type="ECO:0000256" key="1">
    <source>
        <dbReference type="ARBA" id="ARBA00004123"/>
    </source>
</evidence>
<dbReference type="CDD" id="cd00067">
    <property type="entry name" value="GAL4"/>
    <property type="match status" value="1"/>
</dbReference>
<dbReference type="OrthoDB" id="4525710at2759"/>
<dbReference type="GO" id="GO:0045944">
    <property type="term" value="P:positive regulation of transcription by RNA polymerase II"/>
    <property type="evidence" value="ECO:0007669"/>
    <property type="project" value="TreeGrafter"/>
</dbReference>